<dbReference type="Gene3D" id="1.50.10.10">
    <property type="match status" value="1"/>
</dbReference>
<dbReference type="PANTHER" id="PTHR36845:SF1">
    <property type="entry name" value="HYDROLASE, PUTATIVE (AFU_ORTHOLOGUE AFUA_7G05090)-RELATED"/>
    <property type="match status" value="1"/>
</dbReference>
<feature type="binding site" evidence="4">
    <location>
        <position position="382"/>
    </location>
    <ligand>
        <name>substrate</name>
    </ligand>
</feature>
<evidence type="ECO:0000256" key="4">
    <source>
        <dbReference type="PIRSR" id="PIRSR610905-2"/>
    </source>
</evidence>
<dbReference type="GO" id="GO:0052757">
    <property type="term" value="F:chondroitin hydrolase activity"/>
    <property type="evidence" value="ECO:0007669"/>
    <property type="project" value="TreeGrafter"/>
</dbReference>
<dbReference type="PANTHER" id="PTHR36845">
    <property type="entry name" value="HYDROLASE, PUTATIVE (AFU_ORTHOLOGUE AFUA_7G05090)-RELATED"/>
    <property type="match status" value="1"/>
</dbReference>
<organism evidence="5 6">
    <name type="scientific">Lacibacter sediminis</name>
    <dbReference type="NCBI Taxonomy" id="2760713"/>
    <lineage>
        <taxon>Bacteria</taxon>
        <taxon>Pseudomonadati</taxon>
        <taxon>Bacteroidota</taxon>
        <taxon>Chitinophagia</taxon>
        <taxon>Chitinophagales</taxon>
        <taxon>Chitinophagaceae</taxon>
        <taxon>Lacibacter</taxon>
    </lineage>
</organism>
<comment type="similarity">
    <text evidence="2">Belongs to the glycosyl hydrolase 88 family.</text>
</comment>
<feature type="binding site" evidence="4">
    <location>
        <position position="179"/>
    </location>
    <ligand>
        <name>substrate</name>
    </ligand>
</feature>
<keyword evidence="6" id="KW-1185">Reference proteome</keyword>
<feature type="active site" description="Proton donor" evidence="3">
    <location>
        <position position="179"/>
    </location>
</feature>
<dbReference type="InterPro" id="IPR052369">
    <property type="entry name" value="UG_Glycosaminoglycan_Hydrolase"/>
</dbReference>
<dbReference type="InterPro" id="IPR012341">
    <property type="entry name" value="6hp_glycosidase-like_sf"/>
</dbReference>
<evidence type="ECO:0000256" key="3">
    <source>
        <dbReference type="PIRSR" id="PIRSR610905-1"/>
    </source>
</evidence>
<dbReference type="GO" id="GO:0000272">
    <property type="term" value="P:polysaccharide catabolic process"/>
    <property type="evidence" value="ECO:0007669"/>
    <property type="project" value="TreeGrafter"/>
</dbReference>
<keyword evidence="1 5" id="KW-0378">Hydrolase</keyword>
<feature type="binding site" evidence="4">
    <location>
        <position position="255"/>
    </location>
    <ligand>
        <name>substrate</name>
    </ligand>
</feature>
<gene>
    <name evidence="5" type="ORF">H4075_11035</name>
</gene>
<dbReference type="SUPFAM" id="SSF48208">
    <property type="entry name" value="Six-hairpin glycosidases"/>
    <property type="match status" value="1"/>
</dbReference>
<dbReference type="AlphaFoldDB" id="A0A7G5XAY9"/>
<feature type="binding site" evidence="4">
    <location>
        <position position="239"/>
    </location>
    <ligand>
        <name>substrate</name>
    </ligand>
</feature>
<evidence type="ECO:0000313" key="5">
    <source>
        <dbReference type="EMBL" id="QNA42642.1"/>
    </source>
</evidence>
<dbReference type="KEGG" id="lacs:H4075_11035"/>
<name>A0A7G5XAY9_9BACT</name>
<dbReference type="Proteomes" id="UP000515344">
    <property type="component" value="Chromosome"/>
</dbReference>
<feature type="binding site" evidence="4">
    <location>
        <position position="114"/>
    </location>
    <ligand>
        <name>substrate</name>
    </ligand>
</feature>
<dbReference type="InterPro" id="IPR008928">
    <property type="entry name" value="6-hairpin_glycosidase_sf"/>
</dbReference>
<dbReference type="EMBL" id="CP060007">
    <property type="protein sequence ID" value="QNA42642.1"/>
    <property type="molecule type" value="Genomic_DNA"/>
</dbReference>
<evidence type="ECO:0000256" key="2">
    <source>
        <dbReference type="ARBA" id="ARBA00038358"/>
    </source>
</evidence>
<proteinExistence type="inferred from homology"/>
<evidence type="ECO:0000256" key="1">
    <source>
        <dbReference type="ARBA" id="ARBA00022801"/>
    </source>
</evidence>
<evidence type="ECO:0000313" key="6">
    <source>
        <dbReference type="Proteomes" id="UP000515344"/>
    </source>
</evidence>
<protein>
    <submittedName>
        <fullName evidence="5">Glycoside hydrolase family 88 protein</fullName>
    </submittedName>
</protein>
<dbReference type="Pfam" id="PF07470">
    <property type="entry name" value="Glyco_hydro_88"/>
    <property type="match status" value="1"/>
</dbReference>
<dbReference type="RefSeq" id="WP_182800908.1">
    <property type="nucleotide sequence ID" value="NZ_CP060007.1"/>
</dbReference>
<sequence>MKQSLVLLGFISLVTFAFRSDKNETVFVKENFTYAGKQLKKMLTATEINKLAFPRTINKTGKLVTTNMYDWTPGFFPGSLWYAAEFSGDAALKNAAQQWTERLEPLKTFTQHHDLGFMMYCSYGNAYRLTGNEAYKNILVQSARSLSTRFNPVTGCIKSWNIFKSWHGSNTYNFPVIIDNMMNLELLFFASKVTGDTSFRHIAVTHAENTMKNQIRNDYSSYHVVCYDTITGKVAGRETAQGYADNSTWSRGQAWAIYGFTMVYRETKDPRFLKTAEGLADYFMNHKNLPADKIPYWDFNALQKGYTPGVRSHANNVNILYRDASAAAIVASALMELSTYSSSKGNQYRNFAVKMLHSLASPAYRAPLGNNGNFLLMQSVGSIPHNTEINVPLVYADYYFLEALQRYDLLMKGKKLFAVQKK</sequence>
<reference evidence="6" key="1">
    <citation type="submission" date="2020-08" db="EMBL/GenBank/DDBJ databases">
        <title>Lacibacter sp. S13-6-6 genome sequencing.</title>
        <authorList>
            <person name="Jin L."/>
        </authorList>
    </citation>
    <scope>NUCLEOTIDE SEQUENCE [LARGE SCALE GENOMIC DNA]</scope>
    <source>
        <strain evidence="6">S13-6-6</strain>
    </source>
</reference>
<dbReference type="InterPro" id="IPR010905">
    <property type="entry name" value="Glyco_hydro_88"/>
</dbReference>
<feature type="binding site" evidence="4">
    <location>
        <position position="251"/>
    </location>
    <ligand>
        <name>substrate</name>
    </ligand>
</feature>
<accession>A0A7G5XAY9</accession>
<feature type="active site" description="Nucleophile" evidence="3">
    <location>
        <position position="114"/>
    </location>
</feature>